<proteinExistence type="predicted"/>
<dbReference type="Proteomes" id="UP000011991">
    <property type="component" value="Unassembled WGS sequence"/>
</dbReference>
<reference evidence="2 3" key="1">
    <citation type="journal article" date="2013" name="Mar. Genomics">
        <title>Expression of sulfatases in Rhodopirellula baltica and the diversity of sulfatases in the genus Rhodopirellula.</title>
        <authorList>
            <person name="Wegner C.E."/>
            <person name="Richter-Heitmann T."/>
            <person name="Klindworth A."/>
            <person name="Klockow C."/>
            <person name="Richter M."/>
            <person name="Achstetter T."/>
            <person name="Glockner F.O."/>
            <person name="Harder J."/>
        </authorList>
    </citation>
    <scope>NUCLEOTIDE SEQUENCE [LARGE SCALE GENOMIC DNA]</scope>
    <source>
        <strain evidence="2 3">SM1</strain>
    </source>
</reference>
<protein>
    <submittedName>
        <fullName evidence="2">Uncharacterized protein</fullName>
    </submittedName>
</protein>
<comment type="caution">
    <text evidence="2">The sequence shown here is derived from an EMBL/GenBank/DDBJ whole genome shotgun (WGS) entry which is preliminary data.</text>
</comment>
<evidence type="ECO:0000313" key="3">
    <source>
        <dbReference type="Proteomes" id="UP000011991"/>
    </source>
</evidence>
<dbReference type="PATRIC" id="fig|1265738.3.peg.5929"/>
<dbReference type="EMBL" id="ANOG01000855">
    <property type="protein sequence ID" value="EMI17134.1"/>
    <property type="molecule type" value="Genomic_DNA"/>
</dbReference>
<evidence type="ECO:0000313" key="2">
    <source>
        <dbReference type="EMBL" id="EMI17134.1"/>
    </source>
</evidence>
<keyword evidence="3" id="KW-1185">Reference proteome</keyword>
<accession>M5RT37</accession>
<feature type="region of interest" description="Disordered" evidence="1">
    <location>
        <begin position="1"/>
        <end position="45"/>
    </location>
</feature>
<dbReference type="AlphaFoldDB" id="M5RT37"/>
<sequence length="45" mass="4740">MQHLDVGKTMTAHTASSVPAVKSGSIYSTPAPPAFAPTQIDFQRP</sequence>
<organism evidence="2 3">
    <name type="scientific">Rhodopirellula maiorica SM1</name>
    <dbReference type="NCBI Taxonomy" id="1265738"/>
    <lineage>
        <taxon>Bacteria</taxon>
        <taxon>Pseudomonadati</taxon>
        <taxon>Planctomycetota</taxon>
        <taxon>Planctomycetia</taxon>
        <taxon>Pirellulales</taxon>
        <taxon>Pirellulaceae</taxon>
        <taxon>Novipirellula</taxon>
    </lineage>
</organism>
<evidence type="ECO:0000256" key="1">
    <source>
        <dbReference type="SAM" id="MobiDB-lite"/>
    </source>
</evidence>
<name>M5RT37_9BACT</name>
<gene>
    <name evidence="2" type="ORF">RMSM_05942</name>
</gene>